<reference evidence="3" key="1">
    <citation type="journal article" date="2015" name="Proc. Natl. Acad. Sci. U.S.A.">
        <title>Networks of energetic and metabolic interactions define dynamics in microbial communities.</title>
        <authorList>
            <person name="Embree M."/>
            <person name="Liu J.K."/>
            <person name="Al-Bassam M.M."/>
            <person name="Zengler K."/>
        </authorList>
    </citation>
    <scope>NUCLEOTIDE SEQUENCE</scope>
</reference>
<evidence type="ECO:0000256" key="1">
    <source>
        <dbReference type="SAM" id="MobiDB-lite"/>
    </source>
</evidence>
<name>A0A0W8E8A0_9ZZZZ</name>
<comment type="caution">
    <text evidence="3">The sequence shown here is derived from an EMBL/GenBank/DDBJ whole genome shotgun (WGS) entry which is preliminary data.</text>
</comment>
<feature type="compositionally biased region" description="Polar residues" evidence="1">
    <location>
        <begin position="59"/>
        <end position="71"/>
    </location>
</feature>
<dbReference type="InterPro" id="IPR042047">
    <property type="entry name" value="SleB_dom1"/>
</dbReference>
<evidence type="ECO:0000313" key="3">
    <source>
        <dbReference type="EMBL" id="KUG04853.1"/>
    </source>
</evidence>
<sequence>MREKKMVAAVLLIVLLGLIGLNIPTKAFDQVQRADQQLAANNDINIVTEDTIEPDTDTSKAVNKPVSNASSDTDDKAPTPSRSATIRYSHNLDSLAKVVYGEARGESFTGQVAIAAVVLNRVESDKFGNTVNEVIFEPGAFTAVSDGQYYMQPDEVAYRAAQSAIDGWDPTNNAIYYWNPVTATNKWVWSRPITTTIGKHVFAH</sequence>
<dbReference type="Gene3D" id="1.10.10.2520">
    <property type="entry name" value="Cell wall hydrolase SleB, domain 1"/>
    <property type="match status" value="1"/>
</dbReference>
<proteinExistence type="predicted"/>
<dbReference type="Gene3D" id="6.20.240.60">
    <property type="match status" value="1"/>
</dbReference>
<feature type="domain" description="Cell wall hydrolase SleB" evidence="2">
    <location>
        <begin position="105"/>
        <end position="203"/>
    </location>
</feature>
<organism evidence="3">
    <name type="scientific">hydrocarbon metagenome</name>
    <dbReference type="NCBI Taxonomy" id="938273"/>
    <lineage>
        <taxon>unclassified sequences</taxon>
        <taxon>metagenomes</taxon>
        <taxon>ecological metagenomes</taxon>
    </lineage>
</organism>
<protein>
    <submittedName>
        <fullName evidence="3">Spore cortex-lytic enzyme, lytic transglycosylase sleb</fullName>
    </submittedName>
</protein>
<accession>A0A0W8E8A0</accession>
<dbReference type="EMBL" id="LNQE01001837">
    <property type="protein sequence ID" value="KUG04853.1"/>
    <property type="molecule type" value="Genomic_DNA"/>
</dbReference>
<gene>
    <name evidence="3" type="ORF">ASZ90_017733</name>
</gene>
<dbReference type="AlphaFoldDB" id="A0A0W8E8A0"/>
<evidence type="ECO:0000259" key="2">
    <source>
        <dbReference type="Pfam" id="PF07486"/>
    </source>
</evidence>
<dbReference type="GO" id="GO:0016787">
    <property type="term" value="F:hydrolase activity"/>
    <property type="evidence" value="ECO:0007669"/>
    <property type="project" value="InterPro"/>
</dbReference>
<dbReference type="Pfam" id="PF07486">
    <property type="entry name" value="Hydrolase_2"/>
    <property type="match status" value="1"/>
</dbReference>
<feature type="region of interest" description="Disordered" evidence="1">
    <location>
        <begin position="49"/>
        <end position="84"/>
    </location>
</feature>
<dbReference type="InterPro" id="IPR011105">
    <property type="entry name" value="Cell_wall_hydrolase_SleB"/>
</dbReference>